<gene>
    <name evidence="2" type="ORF">g.49871</name>
</gene>
<feature type="compositionally biased region" description="Polar residues" evidence="1">
    <location>
        <begin position="1415"/>
        <end position="1424"/>
    </location>
</feature>
<feature type="compositionally biased region" description="Polar residues" evidence="1">
    <location>
        <begin position="868"/>
        <end position="883"/>
    </location>
</feature>
<reference evidence="2" key="1">
    <citation type="submission" date="2015-11" db="EMBL/GenBank/DDBJ databases">
        <title>De novo transcriptome assembly of four potential Pierce s Disease insect vectors from Arizona vineyards.</title>
        <authorList>
            <person name="Tassone E.E."/>
        </authorList>
    </citation>
    <scope>NUCLEOTIDE SEQUENCE</scope>
</reference>
<feature type="region of interest" description="Disordered" evidence="1">
    <location>
        <begin position="333"/>
        <end position="388"/>
    </location>
</feature>
<evidence type="ECO:0000313" key="2">
    <source>
        <dbReference type="EMBL" id="JAS70504.1"/>
    </source>
</evidence>
<feature type="region of interest" description="Disordered" evidence="1">
    <location>
        <begin position="718"/>
        <end position="770"/>
    </location>
</feature>
<dbReference type="EMBL" id="GECU01037202">
    <property type="protein sequence ID" value="JAS70504.1"/>
    <property type="molecule type" value="Transcribed_RNA"/>
</dbReference>
<feature type="compositionally biased region" description="Polar residues" evidence="1">
    <location>
        <begin position="825"/>
        <end position="837"/>
    </location>
</feature>
<feature type="non-terminal residue" evidence="2">
    <location>
        <position position="1424"/>
    </location>
</feature>
<protein>
    <submittedName>
        <fullName evidence="2">Uncharacterized protein</fullName>
    </submittedName>
</protein>
<accession>A0A1B6H7A9</accession>
<evidence type="ECO:0000256" key="1">
    <source>
        <dbReference type="SAM" id="MobiDB-lite"/>
    </source>
</evidence>
<feature type="compositionally biased region" description="Polar residues" evidence="1">
    <location>
        <begin position="333"/>
        <end position="343"/>
    </location>
</feature>
<feature type="region of interest" description="Disordered" evidence="1">
    <location>
        <begin position="802"/>
        <end position="883"/>
    </location>
</feature>
<feature type="compositionally biased region" description="Pro residues" evidence="1">
    <location>
        <begin position="718"/>
        <end position="759"/>
    </location>
</feature>
<proteinExistence type="predicted"/>
<feature type="compositionally biased region" description="Polar residues" evidence="1">
    <location>
        <begin position="368"/>
        <end position="386"/>
    </location>
</feature>
<sequence>MEPKETERNQTFKTWISSMSTERTKYNFNNMYLVLKKCGKEGEFRRCVQQLTRRWLVPLHPLTSQQLQPYLRRSSVASSAASESDLEHWDECGGDVLPGPSGRHASTADGYRSDGSTFESAEKGLEEALKMSELEAPPEDRNRCNRLNSCSNSSDDDNLFFIEKEVPSGKQDEVVLDCKEDTQLTSSNDGGINIAQRLNVMNAQNVDNFETSDDIRMKLTGKDDSDSNSGIIKPNVDSTSDRLEKHVRMESTSLISEFESQNNNAVITSNAEEEGVEKNNQTIPMTSTASENLLNDVGIMNTKKYPLHSEQNEESTLNQIPVLIVNNENFQSLVPSQDNSQNNKHSEPSDKAESKHELNLHELASAPRLTTESTNIDSQKDSTSSKCLKMDLTNAKKSTIATSEPQISKSPLKQAIINNKKIPSKSKCKKSNSIICREGIFTDAEVQLMSSWWNRYKNTTPKDKISAYYYYPLDNFVSEESYTYSILSETTVHDSITKLFDSVVEILLEQVVGVKDTRKQVYPSAKIESDYERIEDGTDLQHSNIPTLKFLTKYKLYHLLLPVIQELFHFQINNSSSKLSNLTKNQLLSTFLSRLSSHQSPTKIELNSPPLKKPLSAMLPTSGVINVNSFKPNTPLRPVLLPPPPMGSSPLWDHHSPTLQLLDSSIETRFSCRPCLLPTPLRFPYPPPPFSPLMSSAQLPCSRPSPSHNIMQVQALLPTPPLPPLLPTPPLPPLPTSPPPQSPKQIPKFPPFLSPPQSPPLSSTSSSPSPLLLVKSSLESVNSSSSTCYMPVPVPLIKLNKEPKPRLTMPPHRPILSTLPDKTKSQAVNSSLPSTHRQPPPPTQKESSVPQCSPQLCPTNSEHESRSTLKSSQKTKTNDKSNVCNETAAELPDGSEQLADWHLTKCSTSTCVYIRNSVPIKRCLVRCSQRRNCISSNITTDTSQTTSYLPVSNEVRDPRMSLATWREPEQSSRFRITPALHYTEEALTDKSHSIEKQASLPPHKFAKTDVKNTECNEIKEFPKETSLPEDKMENDECEERIANECVSRANKAGDASDEILLTNQVSMNCTNEKKEDAMKRKSPSQINLNIQHCNDFADGNTYNNSHVSHSGETVIETALEENRKIRDANDVISTGADIEPPLTLSNNGVRDDNVLNTRTKEDNKERKECPLNSVENVKENNGCEIKPNREVNSDLPSSNASTTVGSNLGNCCESKENINHPVVSTDFQPEVNDKNCPNREVDSAIITDFVEEAIPGEPVEFNYTKDEKNMLMSFEPLLEHFENSTKMCGSAIESHLNRKHGDVGTQEIESNVSKDSSVMLDLHMSSTEDESDDEDGHVRPRIINGFGIPFVIPDRPKVTNVDENHSFVETIKEEEDFIKTCSSDHEKSKSRPVKNEPVKSGSHVMKRAGKPIHEQTISNKIRSK</sequence>
<name>A0A1B6H7A9_9HEMI</name>
<feature type="compositionally biased region" description="Basic and acidic residues" evidence="1">
    <location>
        <begin position="344"/>
        <end position="360"/>
    </location>
</feature>
<organism evidence="2">
    <name type="scientific">Homalodisca liturata</name>
    <dbReference type="NCBI Taxonomy" id="320908"/>
    <lineage>
        <taxon>Eukaryota</taxon>
        <taxon>Metazoa</taxon>
        <taxon>Ecdysozoa</taxon>
        <taxon>Arthropoda</taxon>
        <taxon>Hexapoda</taxon>
        <taxon>Insecta</taxon>
        <taxon>Pterygota</taxon>
        <taxon>Neoptera</taxon>
        <taxon>Paraneoptera</taxon>
        <taxon>Hemiptera</taxon>
        <taxon>Auchenorrhyncha</taxon>
        <taxon>Membracoidea</taxon>
        <taxon>Cicadellidae</taxon>
        <taxon>Cicadellinae</taxon>
        <taxon>Proconiini</taxon>
        <taxon>Homalodisca</taxon>
    </lineage>
</organism>
<feature type="region of interest" description="Disordered" evidence="1">
    <location>
        <begin position="1379"/>
        <end position="1424"/>
    </location>
</feature>
<feature type="compositionally biased region" description="Basic and acidic residues" evidence="1">
    <location>
        <begin position="1382"/>
        <end position="1397"/>
    </location>
</feature>
<feature type="region of interest" description="Disordered" evidence="1">
    <location>
        <begin position="97"/>
        <end position="119"/>
    </location>
</feature>
<feature type="compositionally biased region" description="Polar residues" evidence="1">
    <location>
        <begin position="844"/>
        <end position="860"/>
    </location>
</feature>
<feature type="compositionally biased region" description="Low complexity" evidence="1">
    <location>
        <begin position="760"/>
        <end position="770"/>
    </location>
</feature>